<feature type="compositionally biased region" description="Polar residues" evidence="16">
    <location>
        <begin position="233"/>
        <end position="244"/>
    </location>
</feature>
<feature type="compositionally biased region" description="Low complexity" evidence="16">
    <location>
        <begin position="103"/>
        <end position="129"/>
    </location>
</feature>
<reference evidence="19" key="2">
    <citation type="submission" date="2023-06" db="EMBL/GenBank/DDBJ databases">
        <authorList>
            <consortium name="Lawrence Berkeley National Laboratory"/>
            <person name="Haridas S."/>
            <person name="Hensen N."/>
            <person name="Bonometti L."/>
            <person name="Westerberg I."/>
            <person name="Brannstrom I.O."/>
            <person name="Guillou S."/>
            <person name="Cros-Aarteil S."/>
            <person name="Calhoun S."/>
            <person name="Kuo A."/>
            <person name="Mondo S."/>
            <person name="Pangilinan J."/>
            <person name="Riley R."/>
            <person name="Labutti K."/>
            <person name="Andreopoulos B."/>
            <person name="Lipzen A."/>
            <person name="Chen C."/>
            <person name="Yanf M."/>
            <person name="Daum C."/>
            <person name="Ng V."/>
            <person name="Clum A."/>
            <person name="Steindorff A."/>
            <person name="Ohm R."/>
            <person name="Martin F."/>
            <person name="Silar P."/>
            <person name="Natvig D."/>
            <person name="Lalanne C."/>
            <person name="Gautier V."/>
            <person name="Ament-Velasquez S.L."/>
            <person name="Kruys A."/>
            <person name="Hutchinson M.I."/>
            <person name="Powell A.J."/>
            <person name="Barry K."/>
            <person name="Miller A.N."/>
            <person name="Grigoriev I.V."/>
            <person name="Debuchy R."/>
            <person name="Gladieux P."/>
            <person name="Thoren M.H."/>
            <person name="Johannesson H."/>
        </authorList>
    </citation>
    <scope>NUCLEOTIDE SEQUENCE</scope>
    <source>
        <strain evidence="19">CBS 168.71</strain>
    </source>
</reference>
<comment type="caution">
    <text evidence="15">Lacks conserved residue(s) required for the propagation of feature annotation.</text>
</comment>
<dbReference type="SMART" id="SM00747">
    <property type="entry name" value="CFEM"/>
    <property type="match status" value="1"/>
</dbReference>
<keyword evidence="11" id="KW-0472">Membrane</keyword>
<gene>
    <name evidence="19" type="ORF">B0H64DRAFT_441402</name>
</gene>
<evidence type="ECO:0000256" key="5">
    <source>
        <dbReference type="ARBA" id="ARBA00022525"/>
    </source>
</evidence>
<evidence type="ECO:0000256" key="9">
    <source>
        <dbReference type="ARBA" id="ARBA00022729"/>
    </source>
</evidence>
<keyword evidence="14" id="KW-0449">Lipoprotein</keyword>
<sequence length="271" mass="26094">MKTTITAILALAGAATVAAADFPSNMPACGRTCGTAMLGKASEFKCKAEDIACLCKDSNFVWGIRDCSMESCGSVDDANVAINWGNKICADAGSPAGVPPADGVASSTGGSGGSPTKTGDGAATTTGSGSDDGDNGDATTTGSGSGDDANETGDATAITTSTWTSTFTSDDATSTATGTTTISGVNGGPDDSSDAPESTVTSPIVSTHTGESTTFTTTIGSTTIAGGDDAEGTQPSDNNGATSTSTALGAHMTAAPAFGFIAAAGIAAAFL</sequence>
<reference evidence="19" key="1">
    <citation type="journal article" date="2023" name="Mol. Phylogenet. Evol.">
        <title>Genome-scale phylogeny and comparative genomics of the fungal order Sordariales.</title>
        <authorList>
            <person name="Hensen N."/>
            <person name="Bonometti L."/>
            <person name="Westerberg I."/>
            <person name="Brannstrom I.O."/>
            <person name="Guillou S."/>
            <person name="Cros-Aarteil S."/>
            <person name="Calhoun S."/>
            <person name="Haridas S."/>
            <person name="Kuo A."/>
            <person name="Mondo S."/>
            <person name="Pangilinan J."/>
            <person name="Riley R."/>
            <person name="LaButti K."/>
            <person name="Andreopoulos B."/>
            <person name="Lipzen A."/>
            <person name="Chen C."/>
            <person name="Yan M."/>
            <person name="Daum C."/>
            <person name="Ng V."/>
            <person name="Clum A."/>
            <person name="Steindorff A."/>
            <person name="Ohm R.A."/>
            <person name="Martin F."/>
            <person name="Silar P."/>
            <person name="Natvig D.O."/>
            <person name="Lalanne C."/>
            <person name="Gautier V."/>
            <person name="Ament-Velasquez S.L."/>
            <person name="Kruys A."/>
            <person name="Hutchinson M.I."/>
            <person name="Powell A.J."/>
            <person name="Barry K."/>
            <person name="Miller A.N."/>
            <person name="Grigoriev I.V."/>
            <person name="Debuchy R."/>
            <person name="Gladieux P."/>
            <person name="Hiltunen Thoren M."/>
            <person name="Johannesson H."/>
        </authorList>
    </citation>
    <scope>NUCLEOTIDE SEQUENCE</scope>
    <source>
        <strain evidence="19">CBS 168.71</strain>
    </source>
</reference>
<feature type="signal peptide" evidence="17">
    <location>
        <begin position="1"/>
        <end position="19"/>
    </location>
</feature>
<keyword evidence="7" id="KW-0336">GPI-anchor</keyword>
<evidence type="ECO:0000256" key="16">
    <source>
        <dbReference type="SAM" id="MobiDB-lite"/>
    </source>
</evidence>
<dbReference type="GO" id="GO:0005886">
    <property type="term" value="C:plasma membrane"/>
    <property type="evidence" value="ECO:0007669"/>
    <property type="project" value="UniProtKB-SubCell"/>
</dbReference>
<feature type="chain" id="PRO_5042172513" description="CFEM domain-containing protein" evidence="17">
    <location>
        <begin position="20"/>
        <end position="271"/>
    </location>
</feature>
<dbReference type="GO" id="GO:0098552">
    <property type="term" value="C:side of membrane"/>
    <property type="evidence" value="ECO:0007669"/>
    <property type="project" value="UniProtKB-KW"/>
</dbReference>
<keyword evidence="20" id="KW-1185">Reference proteome</keyword>
<evidence type="ECO:0000256" key="7">
    <source>
        <dbReference type="ARBA" id="ARBA00022622"/>
    </source>
</evidence>
<evidence type="ECO:0000256" key="12">
    <source>
        <dbReference type="ARBA" id="ARBA00023157"/>
    </source>
</evidence>
<evidence type="ECO:0000256" key="15">
    <source>
        <dbReference type="PROSITE-ProRule" id="PRU01356"/>
    </source>
</evidence>
<feature type="binding site" description="axial binding residue" evidence="15">
    <location>
        <position position="50"/>
    </location>
    <ligand>
        <name>heme</name>
        <dbReference type="ChEBI" id="CHEBI:30413"/>
    </ligand>
    <ligandPart>
        <name>Fe</name>
        <dbReference type="ChEBI" id="CHEBI:18248"/>
    </ligandPart>
</feature>
<evidence type="ECO:0000259" key="18">
    <source>
        <dbReference type="PROSITE" id="PS52012"/>
    </source>
</evidence>
<feature type="region of interest" description="Disordered" evidence="16">
    <location>
        <begin position="98"/>
        <end position="154"/>
    </location>
</feature>
<evidence type="ECO:0000313" key="19">
    <source>
        <dbReference type="EMBL" id="KAK3297998.1"/>
    </source>
</evidence>
<dbReference type="Proteomes" id="UP001278766">
    <property type="component" value="Unassembled WGS sequence"/>
</dbReference>
<keyword evidence="12 15" id="KW-1015">Disulfide bond</keyword>
<comment type="similarity">
    <text evidence="3">Belongs to the RBT5 family.</text>
</comment>
<dbReference type="GeneID" id="87843518"/>
<comment type="caution">
    <text evidence="19">The sequence shown here is derived from an EMBL/GenBank/DDBJ whole genome shotgun (WGS) entry which is preliminary data.</text>
</comment>
<feature type="region of interest" description="Disordered" evidence="16">
    <location>
        <begin position="166"/>
        <end position="244"/>
    </location>
</feature>
<dbReference type="EMBL" id="JAUEPN010000003">
    <property type="protein sequence ID" value="KAK3297998.1"/>
    <property type="molecule type" value="Genomic_DNA"/>
</dbReference>
<dbReference type="GO" id="GO:0005576">
    <property type="term" value="C:extracellular region"/>
    <property type="evidence" value="ECO:0007669"/>
    <property type="project" value="UniProtKB-SubCell"/>
</dbReference>
<dbReference type="PANTHER" id="PTHR37928">
    <property type="entry name" value="CFEM DOMAIN PROTEIN (AFU_ORTHOLOGUE AFUA_6G14090)"/>
    <property type="match status" value="1"/>
</dbReference>
<evidence type="ECO:0000313" key="20">
    <source>
        <dbReference type="Proteomes" id="UP001278766"/>
    </source>
</evidence>
<organism evidence="19 20">
    <name type="scientific">Chaetomium fimeti</name>
    <dbReference type="NCBI Taxonomy" id="1854472"/>
    <lineage>
        <taxon>Eukaryota</taxon>
        <taxon>Fungi</taxon>
        <taxon>Dikarya</taxon>
        <taxon>Ascomycota</taxon>
        <taxon>Pezizomycotina</taxon>
        <taxon>Sordariomycetes</taxon>
        <taxon>Sordariomycetidae</taxon>
        <taxon>Sordariales</taxon>
        <taxon>Chaetomiaceae</taxon>
        <taxon>Chaetomium</taxon>
    </lineage>
</organism>
<keyword evidence="8 15" id="KW-0479">Metal-binding</keyword>
<feature type="compositionally biased region" description="Low complexity" evidence="16">
    <location>
        <begin position="206"/>
        <end position="227"/>
    </location>
</feature>
<name>A0AAE0HK24_9PEZI</name>
<evidence type="ECO:0000256" key="11">
    <source>
        <dbReference type="ARBA" id="ARBA00023136"/>
    </source>
</evidence>
<dbReference type="RefSeq" id="XP_062661512.1">
    <property type="nucleotide sequence ID" value="XM_062806570.1"/>
</dbReference>
<proteinExistence type="inferred from homology"/>
<evidence type="ECO:0000256" key="4">
    <source>
        <dbReference type="ARBA" id="ARBA00022475"/>
    </source>
</evidence>
<feature type="compositionally biased region" description="Low complexity" evidence="16">
    <location>
        <begin position="166"/>
        <end position="184"/>
    </location>
</feature>
<keyword evidence="10 15" id="KW-0408">Iron</keyword>
<protein>
    <recommendedName>
        <fullName evidence="18">CFEM domain-containing protein</fullName>
    </recommendedName>
</protein>
<dbReference type="InterPro" id="IPR051735">
    <property type="entry name" value="CFEM_domain"/>
</dbReference>
<keyword evidence="4" id="KW-1003">Cell membrane</keyword>
<evidence type="ECO:0000256" key="10">
    <source>
        <dbReference type="ARBA" id="ARBA00023004"/>
    </source>
</evidence>
<dbReference type="Pfam" id="PF05730">
    <property type="entry name" value="CFEM"/>
    <property type="match status" value="1"/>
</dbReference>
<evidence type="ECO:0000256" key="8">
    <source>
        <dbReference type="ARBA" id="ARBA00022723"/>
    </source>
</evidence>
<keyword evidence="6 15" id="KW-0349">Heme</keyword>
<feature type="compositionally biased region" description="Polar residues" evidence="16">
    <location>
        <begin position="195"/>
        <end position="205"/>
    </location>
</feature>
<comment type="subcellular location">
    <subcellularLocation>
        <location evidence="1">Cell membrane</location>
        <topology evidence="1">Lipid-anchor</topology>
        <topology evidence="1">GPI-anchor</topology>
    </subcellularLocation>
    <subcellularLocation>
        <location evidence="2">Secreted</location>
    </subcellularLocation>
</comment>
<evidence type="ECO:0000256" key="13">
    <source>
        <dbReference type="ARBA" id="ARBA00023180"/>
    </source>
</evidence>
<dbReference type="GO" id="GO:0046872">
    <property type="term" value="F:metal ion binding"/>
    <property type="evidence" value="ECO:0007669"/>
    <property type="project" value="UniProtKB-UniRule"/>
</dbReference>
<accession>A0AAE0HK24</accession>
<keyword evidence="13" id="KW-0325">Glycoprotein</keyword>
<evidence type="ECO:0000256" key="3">
    <source>
        <dbReference type="ARBA" id="ARBA00010031"/>
    </source>
</evidence>
<evidence type="ECO:0000256" key="6">
    <source>
        <dbReference type="ARBA" id="ARBA00022617"/>
    </source>
</evidence>
<evidence type="ECO:0000256" key="17">
    <source>
        <dbReference type="SAM" id="SignalP"/>
    </source>
</evidence>
<keyword evidence="5" id="KW-0964">Secreted</keyword>
<feature type="domain" description="CFEM" evidence="18">
    <location>
        <begin position="1"/>
        <end position="114"/>
    </location>
</feature>
<feature type="disulfide bond" evidence="15">
    <location>
        <begin position="46"/>
        <end position="53"/>
    </location>
</feature>
<evidence type="ECO:0000256" key="14">
    <source>
        <dbReference type="ARBA" id="ARBA00023288"/>
    </source>
</evidence>
<dbReference type="AlphaFoldDB" id="A0AAE0HK24"/>
<evidence type="ECO:0000256" key="2">
    <source>
        <dbReference type="ARBA" id="ARBA00004613"/>
    </source>
</evidence>
<dbReference type="PROSITE" id="PS52012">
    <property type="entry name" value="CFEM"/>
    <property type="match status" value="1"/>
</dbReference>
<keyword evidence="9 17" id="KW-0732">Signal</keyword>
<dbReference type="InterPro" id="IPR008427">
    <property type="entry name" value="Extracellular_membr_CFEM_dom"/>
</dbReference>
<dbReference type="PANTHER" id="PTHR37928:SF1">
    <property type="entry name" value="CFEM DOMAIN PROTEIN (AFU_ORTHOLOGUE AFUA_6G14090)"/>
    <property type="match status" value="1"/>
</dbReference>
<evidence type="ECO:0000256" key="1">
    <source>
        <dbReference type="ARBA" id="ARBA00004609"/>
    </source>
</evidence>